<evidence type="ECO:0000256" key="2">
    <source>
        <dbReference type="SAM" id="Phobius"/>
    </source>
</evidence>
<reference evidence="3 4" key="1">
    <citation type="journal article" date="2016" name="Nat. Commun.">
        <title>Thousands of microbial genomes shed light on interconnected biogeochemical processes in an aquifer system.</title>
        <authorList>
            <person name="Anantharaman K."/>
            <person name="Brown C.T."/>
            <person name="Hug L.A."/>
            <person name="Sharon I."/>
            <person name="Castelle C.J."/>
            <person name="Probst A.J."/>
            <person name="Thomas B.C."/>
            <person name="Singh A."/>
            <person name="Wilkins M.J."/>
            <person name="Karaoz U."/>
            <person name="Brodie E.L."/>
            <person name="Williams K.H."/>
            <person name="Hubbard S.S."/>
            <person name="Banfield J.F."/>
        </authorList>
    </citation>
    <scope>NUCLEOTIDE SEQUENCE [LARGE SCALE GENOMIC DNA]</scope>
</reference>
<sequence>MIENLLSIHSNKVIIQSTIKAVANQNGLQLLPETRKKIEIVTPGENKLITIGSVIFAIVVVLAGGMYFYQNTLENSLVSLDTEIAALEQQRNKQAEQNILVFNKQVSMLSDLLNKHTYWTTAFSKIEGLTQIQVQFSSITATLADNKIDLKAMATNYTTIARQIAAFLSDESIEDVRLNKVNTFTDGRLEFTMQILFDKSKFLKSK</sequence>
<keyword evidence="2" id="KW-0812">Transmembrane</keyword>
<proteinExistence type="predicted"/>
<dbReference type="Proteomes" id="UP000177167">
    <property type="component" value="Unassembled WGS sequence"/>
</dbReference>
<organism evidence="3 4">
    <name type="scientific">Candidatus Yanofskybacteria bacterium RIFCSPHIGHO2_02_FULL_41_11</name>
    <dbReference type="NCBI Taxonomy" id="1802675"/>
    <lineage>
        <taxon>Bacteria</taxon>
        <taxon>Candidatus Yanofskyibacteriota</taxon>
    </lineage>
</organism>
<evidence type="ECO:0000313" key="4">
    <source>
        <dbReference type="Proteomes" id="UP000177167"/>
    </source>
</evidence>
<evidence type="ECO:0000256" key="1">
    <source>
        <dbReference type="SAM" id="Coils"/>
    </source>
</evidence>
<feature type="transmembrane region" description="Helical" evidence="2">
    <location>
        <begin position="48"/>
        <end position="69"/>
    </location>
</feature>
<gene>
    <name evidence="3" type="ORF">A3J46_00050</name>
</gene>
<keyword evidence="2" id="KW-0472">Membrane</keyword>
<protein>
    <submittedName>
        <fullName evidence="3">Uncharacterized protein</fullName>
    </submittedName>
</protein>
<dbReference type="AlphaFoldDB" id="A0A1F8FDI5"/>
<dbReference type="EMBL" id="MGJP01000010">
    <property type="protein sequence ID" value="OGN10329.1"/>
    <property type="molecule type" value="Genomic_DNA"/>
</dbReference>
<keyword evidence="1" id="KW-0175">Coiled coil</keyword>
<keyword evidence="2" id="KW-1133">Transmembrane helix</keyword>
<comment type="caution">
    <text evidence="3">The sequence shown here is derived from an EMBL/GenBank/DDBJ whole genome shotgun (WGS) entry which is preliminary data.</text>
</comment>
<evidence type="ECO:0000313" key="3">
    <source>
        <dbReference type="EMBL" id="OGN10329.1"/>
    </source>
</evidence>
<name>A0A1F8FDI5_9BACT</name>
<feature type="coiled-coil region" evidence="1">
    <location>
        <begin position="70"/>
        <end position="97"/>
    </location>
</feature>
<accession>A0A1F8FDI5</accession>